<evidence type="ECO:0000256" key="1">
    <source>
        <dbReference type="ARBA" id="ARBA00010641"/>
    </source>
</evidence>
<dbReference type="InterPro" id="IPR013249">
    <property type="entry name" value="RNA_pol_sigma70_r4_t2"/>
</dbReference>
<dbReference type="PANTHER" id="PTHR43133">
    <property type="entry name" value="RNA POLYMERASE ECF-TYPE SIGMA FACTO"/>
    <property type="match status" value="1"/>
</dbReference>
<evidence type="ECO:0000313" key="10">
    <source>
        <dbReference type="Proteomes" id="UP000309594"/>
    </source>
</evidence>
<dbReference type="InterPro" id="IPR007627">
    <property type="entry name" value="RNA_pol_sigma70_r2"/>
</dbReference>
<dbReference type="InterPro" id="IPR014327">
    <property type="entry name" value="RNA_pol_sigma70_bacteroid"/>
</dbReference>
<evidence type="ECO:0000313" key="9">
    <source>
        <dbReference type="Proteomes" id="UP000291117"/>
    </source>
</evidence>
<keyword evidence="9" id="KW-1185">Reference proteome</keyword>
<reference evidence="8 10" key="2">
    <citation type="submission" date="2019-04" db="EMBL/GenBank/DDBJ databases">
        <title>Pedobacter sp. RP-1-16 sp. nov., isolated from Arctic soil.</title>
        <authorList>
            <person name="Dahal R.H."/>
            <person name="Kim D.-U."/>
        </authorList>
    </citation>
    <scope>NUCLEOTIDE SEQUENCE [LARGE SCALE GENOMIC DNA]</scope>
    <source>
        <strain evidence="8 10">RP-1-16</strain>
    </source>
</reference>
<dbReference type="PANTHER" id="PTHR43133:SF46">
    <property type="entry name" value="RNA POLYMERASE SIGMA-70 FACTOR ECF SUBFAMILY"/>
    <property type="match status" value="1"/>
</dbReference>
<comment type="caution">
    <text evidence="7">The sequence shown here is derived from an EMBL/GenBank/DDBJ whole genome shotgun (WGS) entry which is preliminary data.</text>
</comment>
<dbReference type="NCBIfam" id="TIGR02985">
    <property type="entry name" value="Sig70_bacteroi1"/>
    <property type="match status" value="1"/>
</dbReference>
<proteinExistence type="inferred from homology"/>
<dbReference type="OrthoDB" id="659569at2"/>
<feature type="domain" description="RNA polymerase sigma factor 70 region 4 type 2" evidence="6">
    <location>
        <begin position="126"/>
        <end position="176"/>
    </location>
</feature>
<evidence type="ECO:0000313" key="8">
    <source>
        <dbReference type="EMBL" id="TKC57129.1"/>
    </source>
</evidence>
<dbReference type="Gene3D" id="1.10.1740.10">
    <property type="match status" value="1"/>
</dbReference>
<dbReference type="Gene3D" id="1.10.10.10">
    <property type="entry name" value="Winged helix-like DNA-binding domain superfamily/Winged helix DNA-binding domain"/>
    <property type="match status" value="1"/>
</dbReference>
<dbReference type="InterPro" id="IPR013325">
    <property type="entry name" value="RNA_pol_sigma_r2"/>
</dbReference>
<dbReference type="GO" id="GO:0016987">
    <property type="term" value="F:sigma factor activity"/>
    <property type="evidence" value="ECO:0007669"/>
    <property type="project" value="UniProtKB-KW"/>
</dbReference>
<accession>A0A4U1G2U9</accession>
<dbReference type="CDD" id="cd06171">
    <property type="entry name" value="Sigma70_r4"/>
    <property type="match status" value="1"/>
</dbReference>
<dbReference type="NCBIfam" id="TIGR02937">
    <property type="entry name" value="sigma70-ECF"/>
    <property type="match status" value="1"/>
</dbReference>
<dbReference type="InterPro" id="IPR036388">
    <property type="entry name" value="WH-like_DNA-bd_sf"/>
</dbReference>
<dbReference type="GO" id="GO:0006352">
    <property type="term" value="P:DNA-templated transcription initiation"/>
    <property type="evidence" value="ECO:0007669"/>
    <property type="project" value="InterPro"/>
</dbReference>
<comment type="similarity">
    <text evidence="1">Belongs to the sigma-70 factor family. ECF subfamily.</text>
</comment>
<dbReference type="InterPro" id="IPR014284">
    <property type="entry name" value="RNA_pol_sigma-70_dom"/>
</dbReference>
<feature type="domain" description="RNA polymerase sigma-70 region 2" evidence="5">
    <location>
        <begin position="27"/>
        <end position="93"/>
    </location>
</feature>
<dbReference type="InterPro" id="IPR039425">
    <property type="entry name" value="RNA_pol_sigma-70-like"/>
</dbReference>
<name>A0A4R0N927_9SPHI</name>
<evidence type="ECO:0000256" key="3">
    <source>
        <dbReference type="ARBA" id="ARBA00023082"/>
    </source>
</evidence>
<dbReference type="Proteomes" id="UP000291117">
    <property type="component" value="Unassembled WGS sequence"/>
</dbReference>
<dbReference type="InterPro" id="IPR013324">
    <property type="entry name" value="RNA_pol_sigma_r3/r4-like"/>
</dbReference>
<evidence type="ECO:0000256" key="4">
    <source>
        <dbReference type="ARBA" id="ARBA00023163"/>
    </source>
</evidence>
<dbReference type="Pfam" id="PF08281">
    <property type="entry name" value="Sigma70_r4_2"/>
    <property type="match status" value="1"/>
</dbReference>
<gene>
    <name evidence="7" type="ORF">EZ444_11235</name>
    <name evidence="8" type="ORF">FBD94_21080</name>
</gene>
<dbReference type="SUPFAM" id="SSF88946">
    <property type="entry name" value="Sigma2 domain of RNA polymerase sigma factors"/>
    <property type="match status" value="1"/>
</dbReference>
<dbReference type="EMBL" id="SWDX01000010">
    <property type="protein sequence ID" value="TKC57129.1"/>
    <property type="molecule type" value="Genomic_DNA"/>
</dbReference>
<keyword evidence="4" id="KW-0804">Transcription</keyword>
<dbReference type="Pfam" id="PF04542">
    <property type="entry name" value="Sigma70_r2"/>
    <property type="match status" value="1"/>
</dbReference>
<dbReference type="RefSeq" id="WP_131608841.1">
    <property type="nucleotide sequence ID" value="NZ_SJSM01000005.1"/>
</dbReference>
<organism evidence="7 9">
    <name type="scientific">Pedobacter hiemivivus</name>
    <dbReference type="NCBI Taxonomy" id="2530454"/>
    <lineage>
        <taxon>Bacteria</taxon>
        <taxon>Pseudomonadati</taxon>
        <taxon>Bacteroidota</taxon>
        <taxon>Sphingobacteriia</taxon>
        <taxon>Sphingobacteriales</taxon>
        <taxon>Sphingobacteriaceae</taxon>
        <taxon>Pedobacter</taxon>
    </lineage>
</organism>
<accession>A0A4R0N927</accession>
<reference evidence="7 9" key="1">
    <citation type="submission" date="2019-02" db="EMBL/GenBank/DDBJ databases">
        <title>Pedobacter sp. RP-3-8 sp. nov., isolated from Arctic soil.</title>
        <authorList>
            <person name="Dahal R.H."/>
        </authorList>
    </citation>
    <scope>NUCLEOTIDE SEQUENCE [LARGE SCALE GENOMIC DNA]</scope>
    <source>
        <strain evidence="7 9">RP-3-8</strain>
    </source>
</reference>
<dbReference type="SUPFAM" id="SSF88659">
    <property type="entry name" value="Sigma3 and sigma4 domains of RNA polymerase sigma factors"/>
    <property type="match status" value="1"/>
</dbReference>
<dbReference type="GO" id="GO:0003677">
    <property type="term" value="F:DNA binding"/>
    <property type="evidence" value="ECO:0007669"/>
    <property type="project" value="InterPro"/>
</dbReference>
<dbReference type="AlphaFoldDB" id="A0A4R0N927"/>
<evidence type="ECO:0000256" key="2">
    <source>
        <dbReference type="ARBA" id="ARBA00023015"/>
    </source>
</evidence>
<evidence type="ECO:0000259" key="5">
    <source>
        <dbReference type="Pfam" id="PF04542"/>
    </source>
</evidence>
<dbReference type="Proteomes" id="UP000309594">
    <property type="component" value="Unassembled WGS sequence"/>
</dbReference>
<evidence type="ECO:0000259" key="6">
    <source>
        <dbReference type="Pfam" id="PF08281"/>
    </source>
</evidence>
<keyword evidence="2" id="KW-0805">Transcription regulation</keyword>
<evidence type="ECO:0000313" key="7">
    <source>
        <dbReference type="EMBL" id="TCC96545.1"/>
    </source>
</evidence>
<sequence length="192" mass="22301">MAAYGAYTDQELTALLKEGDGIAFTEIYNRHKKELFIYALRLVKDEDLAGDLVQEVLISLWDRRAVVDLKGSIVAYLFTALRYRFFDWIDKQKVRADYAASFQLFIDEGEWITDNQVAENELMAFIEQQIAQLPEKMRKVFLMSHKENLSYKEISERLNITEKTAHNQVNNALKLLKIKLGMFAILLFLAQP</sequence>
<protein>
    <submittedName>
        <fullName evidence="7">RNA polymerase sigma-70 factor</fullName>
    </submittedName>
</protein>
<dbReference type="EMBL" id="SJSM01000005">
    <property type="protein sequence ID" value="TCC96545.1"/>
    <property type="molecule type" value="Genomic_DNA"/>
</dbReference>
<keyword evidence="3" id="KW-0731">Sigma factor</keyword>